<feature type="region of interest" description="Disordered" evidence="1">
    <location>
        <begin position="1"/>
        <end position="23"/>
    </location>
</feature>
<gene>
    <name evidence="2" type="ORF">ABQM86_04580</name>
</gene>
<dbReference type="EMBL" id="CP165735">
    <property type="protein sequence ID" value="XDV73823.1"/>
    <property type="molecule type" value="Genomic_DNA"/>
</dbReference>
<evidence type="ECO:0000256" key="1">
    <source>
        <dbReference type="SAM" id="MobiDB-lite"/>
    </source>
</evidence>
<proteinExistence type="predicted"/>
<organism evidence="2">
    <name type="scientific">Paenarthrobacter sp. AMU7</name>
    <dbReference type="NCBI Taxonomy" id="3162492"/>
    <lineage>
        <taxon>Bacteria</taxon>
        <taxon>Bacillati</taxon>
        <taxon>Actinomycetota</taxon>
        <taxon>Actinomycetes</taxon>
        <taxon>Micrococcales</taxon>
        <taxon>Micrococcaceae</taxon>
        <taxon>Paenarthrobacter</taxon>
    </lineage>
</organism>
<feature type="region of interest" description="Disordered" evidence="1">
    <location>
        <begin position="40"/>
        <end position="79"/>
    </location>
</feature>
<accession>A0AB39YVV6</accession>
<name>A0AB39YVV6_9MICC</name>
<feature type="compositionally biased region" description="Low complexity" evidence="1">
    <location>
        <begin position="47"/>
        <end position="59"/>
    </location>
</feature>
<dbReference type="RefSeq" id="WP_369746711.1">
    <property type="nucleotide sequence ID" value="NZ_CP165735.1"/>
</dbReference>
<protein>
    <submittedName>
        <fullName evidence="2">Uncharacterized protein</fullName>
    </submittedName>
</protein>
<reference evidence="2" key="1">
    <citation type="submission" date="2024-07" db="EMBL/GenBank/DDBJ databases">
        <authorList>
            <person name="Li J."/>
            <person name="Wei H."/>
            <person name="Ma J."/>
        </authorList>
    </citation>
    <scope>NUCLEOTIDE SEQUENCE</scope>
    <source>
        <strain evidence="2">AMU7</strain>
    </source>
</reference>
<evidence type="ECO:0000313" key="2">
    <source>
        <dbReference type="EMBL" id="XDV73823.1"/>
    </source>
</evidence>
<dbReference type="AlphaFoldDB" id="A0AB39YVV6"/>
<sequence length="79" mass="8152">MGRAVRHPGAVHAAPVPVTPPGKDNTWVVLAPARVGTGAAVSHHNDVPSTVASSPSASTWSRCRDTSAPSRSFSMVPVR</sequence>
<feature type="compositionally biased region" description="Low complexity" evidence="1">
    <location>
        <begin position="7"/>
        <end position="16"/>
    </location>
</feature>